<dbReference type="SUPFAM" id="SSF53659">
    <property type="entry name" value="Isocitrate/Isopropylmalate dehydrogenase-like"/>
    <property type="match status" value="1"/>
</dbReference>
<keyword evidence="7 10" id="KW-0560">Oxidoreductase</keyword>
<keyword evidence="2 10" id="KW-0329">Glyoxylate bypass</keyword>
<dbReference type="Pfam" id="PF03971">
    <property type="entry name" value="IDH"/>
    <property type="match status" value="1"/>
</dbReference>
<dbReference type="PANTHER" id="PTHR36999">
    <property type="entry name" value="ISOCITRATE DEHYDROGENASE [NADP]"/>
    <property type="match status" value="1"/>
</dbReference>
<dbReference type="Proteomes" id="UP000599179">
    <property type="component" value="Unassembled WGS sequence"/>
</dbReference>
<evidence type="ECO:0000256" key="8">
    <source>
        <dbReference type="ARBA" id="ARBA00023554"/>
    </source>
</evidence>
<keyword evidence="12" id="KW-1185">Reference proteome</keyword>
<evidence type="ECO:0000256" key="5">
    <source>
        <dbReference type="ARBA" id="ARBA00022842"/>
    </source>
</evidence>
<evidence type="ECO:0000256" key="6">
    <source>
        <dbReference type="ARBA" id="ARBA00022857"/>
    </source>
</evidence>
<protein>
    <recommendedName>
        <fullName evidence="10">Isocitrate dehydrogenase [NADP]</fullName>
        <ecNumber evidence="10">1.1.1.42</ecNumber>
    </recommendedName>
    <alternativeName>
        <fullName evidence="10">Oxalosuccinate decarboxylase</fullName>
    </alternativeName>
</protein>
<reference evidence="12" key="1">
    <citation type="journal article" date="2019" name="Int. J. Syst. Evol. Microbiol.">
        <title>The Global Catalogue of Microorganisms (GCM) 10K type strain sequencing project: providing services to taxonomists for standard genome sequencing and annotation.</title>
        <authorList>
            <consortium name="The Broad Institute Genomics Platform"/>
            <consortium name="The Broad Institute Genome Sequencing Center for Infectious Disease"/>
            <person name="Wu L."/>
            <person name="Ma J."/>
        </authorList>
    </citation>
    <scope>NUCLEOTIDE SEQUENCE [LARGE SCALE GENOMIC DNA]</scope>
    <source>
        <strain evidence="12">CGMCC 1.12931</strain>
    </source>
</reference>
<proteinExistence type="inferred from homology"/>
<evidence type="ECO:0000256" key="4">
    <source>
        <dbReference type="ARBA" id="ARBA00022723"/>
    </source>
</evidence>
<comment type="caution">
    <text evidence="11">The sequence shown here is derived from an EMBL/GenBank/DDBJ whole genome shotgun (WGS) entry which is preliminary data.</text>
</comment>
<dbReference type="EMBL" id="BMGM01000013">
    <property type="protein sequence ID" value="GGE44301.1"/>
    <property type="molecule type" value="Genomic_DNA"/>
</dbReference>
<keyword evidence="3 10" id="KW-0816">Tricarboxylic acid cycle</keyword>
<comment type="cofactor">
    <cofactor evidence="1">
        <name>Mg(2+)</name>
        <dbReference type="ChEBI" id="CHEBI:18420"/>
    </cofactor>
</comment>
<evidence type="ECO:0000256" key="10">
    <source>
        <dbReference type="PIRNR" id="PIRNR009407"/>
    </source>
</evidence>
<comment type="catalytic activity">
    <reaction evidence="8 10">
        <text>D-threo-isocitrate + NADP(+) = 2-oxoglutarate + CO2 + NADPH</text>
        <dbReference type="Rhea" id="RHEA:19629"/>
        <dbReference type="ChEBI" id="CHEBI:15562"/>
        <dbReference type="ChEBI" id="CHEBI:16526"/>
        <dbReference type="ChEBI" id="CHEBI:16810"/>
        <dbReference type="ChEBI" id="CHEBI:57783"/>
        <dbReference type="ChEBI" id="CHEBI:58349"/>
        <dbReference type="EC" id="1.1.1.42"/>
    </reaction>
</comment>
<evidence type="ECO:0000256" key="1">
    <source>
        <dbReference type="ARBA" id="ARBA00001946"/>
    </source>
</evidence>
<gene>
    <name evidence="11" type="primary">idh</name>
    <name evidence="11" type="ORF">GCM10010832_25410</name>
</gene>
<accession>A0ABQ1SP80</accession>
<dbReference type="NCBIfam" id="TIGR00178">
    <property type="entry name" value="monomer_idh"/>
    <property type="match status" value="1"/>
</dbReference>
<evidence type="ECO:0000256" key="2">
    <source>
        <dbReference type="ARBA" id="ARBA00022435"/>
    </source>
</evidence>
<dbReference type="Gene3D" id="3.40.718.10">
    <property type="entry name" value="Isopropylmalate Dehydrogenase"/>
    <property type="match status" value="1"/>
</dbReference>
<dbReference type="PANTHER" id="PTHR36999:SF1">
    <property type="entry name" value="ISOCITRATE DEHYDROGENASE (NADP(+))"/>
    <property type="match status" value="1"/>
</dbReference>
<evidence type="ECO:0000313" key="11">
    <source>
        <dbReference type="EMBL" id="GGE44301.1"/>
    </source>
</evidence>
<comment type="similarity">
    <text evidence="9 10">Belongs to the monomeric-type IDH family.</text>
</comment>
<evidence type="ECO:0000313" key="12">
    <source>
        <dbReference type="Proteomes" id="UP000599179"/>
    </source>
</evidence>
<dbReference type="PIRSF" id="PIRSF009407">
    <property type="entry name" value="IDH_monmr"/>
    <property type="match status" value="1"/>
</dbReference>
<sequence>MDIKHNKIVYTKTDEAPALATYSFLPIVRKFTDAAKIEVASSDISLAARILANFSDYLDENQKVEDTLAALGELAKKPEANIIKLPNISASIPQLTEAIAELQNKGYAVPDYPKEVNTDQEKEIQKRYAKVLGSAVNPVLREGNSDRRVAAPVKEYAKNNPHRMGDWSSDSKSHVAHMESGDFYESEMSVVMPKASHVQIKHTSTSGTEKILKENLALQEDEVIDASTLSVGKLRAFLKECIKDAKAKNVLFSIHLKATMMKVSDPIIFGHAVEVYYEEIFEKYAEEFEQIGVNTRNGLGDVYGKISDLPEAKAKEITKAIDELYAIKPDMAMVDSDKGITNLHVPSNVIIDASMPAAIRTSGKMWNWDGQLQDMKAIIPDRSYAKMYQEIISFCKENGAFDPTTMGSVSNVGLMAKKAEEYGSHDKTFEIQADGKVEVIDADGKVLMQHEVNKGDIWRMCQTKDLPIKDWVKLAVNRAKATNNPAIFWLDENRAHDRNLIEKVNLYLKDFDTNQLEIKIMNPVEAMQYTCKRVKAGKDTISVTGNVLRDYLTDLFPILELGTSAKMLSIVPLLAGGGLYETGAGGSAPKHVQQFVEEGHLRWDSLGEFLALAVSIEDIAEKDNNKKAAVIASALNKANSKYLRNNNSPSRKVNEIDNRGTHFYLALYWAEALASQNDDAELKAYFKDVSEKLEHHKGQILKDLLDAQGEKMEINGYYFPDEDLVSEKMRPSKTLNSIID</sequence>
<evidence type="ECO:0000256" key="3">
    <source>
        <dbReference type="ARBA" id="ARBA00022532"/>
    </source>
</evidence>
<dbReference type="RefSeq" id="WP_188459533.1">
    <property type="nucleotide sequence ID" value="NZ_BMGM01000013.1"/>
</dbReference>
<keyword evidence="6 10" id="KW-0521">NADP</keyword>
<name>A0ABQ1SP80_9FLAO</name>
<evidence type="ECO:0000256" key="9">
    <source>
        <dbReference type="ARBA" id="ARBA00046318"/>
    </source>
</evidence>
<keyword evidence="4" id="KW-0479">Metal-binding</keyword>
<organism evidence="11 12">
    <name type="scientific">Psychroflexus planctonicus</name>
    <dbReference type="NCBI Taxonomy" id="1526575"/>
    <lineage>
        <taxon>Bacteria</taxon>
        <taxon>Pseudomonadati</taxon>
        <taxon>Bacteroidota</taxon>
        <taxon>Flavobacteriia</taxon>
        <taxon>Flavobacteriales</taxon>
        <taxon>Flavobacteriaceae</taxon>
        <taxon>Psychroflexus</taxon>
    </lineage>
</organism>
<evidence type="ECO:0000256" key="7">
    <source>
        <dbReference type="ARBA" id="ARBA00023002"/>
    </source>
</evidence>
<dbReference type="EC" id="1.1.1.42" evidence="10"/>
<dbReference type="InterPro" id="IPR004436">
    <property type="entry name" value="Isocitrate_DH_NADP_mono"/>
</dbReference>
<keyword evidence="5" id="KW-0460">Magnesium</keyword>